<evidence type="ECO:0000256" key="1">
    <source>
        <dbReference type="SAM" id="MobiDB-lite"/>
    </source>
</evidence>
<dbReference type="AlphaFoldDB" id="A0A428QTU4"/>
<accession>A0A428QTU4</accession>
<reference evidence="3 4" key="1">
    <citation type="submission" date="2017-06" db="EMBL/GenBank/DDBJ databases">
        <title>Comparative genomic analysis of Ambrosia Fusariam Clade fungi.</title>
        <authorList>
            <person name="Stajich J.E."/>
            <person name="Carrillo J."/>
            <person name="Kijimoto T."/>
            <person name="Eskalen A."/>
            <person name="O'Donnell K."/>
            <person name="Kasson M."/>
        </authorList>
    </citation>
    <scope>NUCLEOTIDE SEQUENCE [LARGE SCALE GENOMIC DNA]</scope>
    <source>
        <strain evidence="3 4">NRRL62584</strain>
    </source>
</reference>
<organism evidence="3 4">
    <name type="scientific">Fusarium duplospermum</name>
    <dbReference type="NCBI Taxonomy" id="1325734"/>
    <lineage>
        <taxon>Eukaryota</taxon>
        <taxon>Fungi</taxon>
        <taxon>Dikarya</taxon>
        <taxon>Ascomycota</taxon>
        <taxon>Pezizomycotina</taxon>
        <taxon>Sordariomycetes</taxon>
        <taxon>Hypocreomycetidae</taxon>
        <taxon>Hypocreales</taxon>
        <taxon>Nectriaceae</taxon>
        <taxon>Fusarium</taxon>
        <taxon>Fusarium solani species complex</taxon>
    </lineage>
</organism>
<gene>
    <name evidence="3" type="ORF">CEP54_002752</name>
</gene>
<dbReference type="EMBL" id="NKCI01000016">
    <property type="protein sequence ID" value="RSL68709.1"/>
    <property type="molecule type" value="Genomic_DNA"/>
</dbReference>
<protein>
    <submittedName>
        <fullName evidence="3">Uncharacterized protein</fullName>
    </submittedName>
</protein>
<dbReference type="OrthoDB" id="4765978at2759"/>
<evidence type="ECO:0000313" key="4">
    <source>
        <dbReference type="Proteomes" id="UP000288168"/>
    </source>
</evidence>
<dbReference type="PANTHER" id="PTHR47685">
    <property type="entry name" value="MAGNESIUM TRANSPORT PROTEIN CORA"/>
    <property type="match status" value="1"/>
</dbReference>
<feature type="region of interest" description="Disordered" evidence="1">
    <location>
        <begin position="21"/>
        <end position="51"/>
    </location>
</feature>
<sequence length="682" mass="77955">MSWVERLIDAIYVEQGLKKPQKEVDSEDERSTANKGKRTAKVVDTPEPGDNEMATQLLLRPHYWARQQFVSRKSQGDVQSRFMKPCFSRISNAPDSLGMQLITPSQDQRSNSFVFMPFIDWELISMQTERKRCLRKLAKEPALRFWPRLPWPIQYPEWRELPIGAKLLIAYSQVEPPIHDRRTLDQAFYYTMNIENAWKRDTDQVLYRYFQTTNEPEEARILMADQLWIWIVDTPQKRDGEPESRLKTVVTAFPPRWSKKEAEDDTEGNEALLENARSVPDAHGRILSALYSDYSRNISSVTDLLCLIIDKCPALFHPLPEEVNDPLDYLDVFATEIGEQASQETDLADSMWEHSEKLQKHLDHKKDLLAQSTRKLFSRDGDRTLLSRVDNDIDKEMGLLSDITQETKCLKVVKDIMDELNGISYIFTQQMNVVRSMVDDAELQQNNVNDGRSHRRGDPDTDDAKSSKKGDVDRPPEEHSKDEESSTKTSDDNPPEGHYEDTPEDMELKYKRLLSTLKKRKETITHLKDEAYRVYRDKIAKTTQLCDLLDLKQKQATVFQAVLASQESREAERQGQTIMLFTIVTVIFVSVERTTHARGFGVQDVPDVIPLTVPLTIVILIISLLLAYSKLIKRLIIFVFGNGVDEQPAEGNDGHGGDGHVLVDLAPAIAARPAAQATAKNA</sequence>
<feature type="compositionally biased region" description="Basic and acidic residues" evidence="1">
    <location>
        <begin position="21"/>
        <end position="32"/>
    </location>
</feature>
<proteinExistence type="predicted"/>
<feature type="region of interest" description="Disordered" evidence="1">
    <location>
        <begin position="445"/>
        <end position="505"/>
    </location>
</feature>
<dbReference type="STRING" id="1325734.A0A428QTU4"/>
<feature type="transmembrane region" description="Helical" evidence="2">
    <location>
        <begin position="608"/>
        <end position="628"/>
    </location>
</feature>
<feature type="compositionally biased region" description="Basic and acidic residues" evidence="1">
    <location>
        <begin position="456"/>
        <end position="505"/>
    </location>
</feature>
<dbReference type="PANTHER" id="PTHR47685:SF1">
    <property type="entry name" value="MAGNESIUM TRANSPORT PROTEIN CORA"/>
    <property type="match status" value="1"/>
</dbReference>
<keyword evidence="4" id="KW-1185">Reference proteome</keyword>
<comment type="caution">
    <text evidence="3">The sequence shown here is derived from an EMBL/GenBank/DDBJ whole genome shotgun (WGS) entry which is preliminary data.</text>
</comment>
<keyword evidence="2" id="KW-0812">Transmembrane</keyword>
<name>A0A428QTU4_9HYPO</name>
<evidence type="ECO:0000313" key="3">
    <source>
        <dbReference type="EMBL" id="RSL68709.1"/>
    </source>
</evidence>
<dbReference type="InterPro" id="IPR050829">
    <property type="entry name" value="CorA_MIT"/>
</dbReference>
<keyword evidence="2" id="KW-1133">Transmembrane helix</keyword>
<evidence type="ECO:0000256" key="2">
    <source>
        <dbReference type="SAM" id="Phobius"/>
    </source>
</evidence>
<keyword evidence="2" id="KW-0472">Membrane</keyword>
<dbReference type="Proteomes" id="UP000288168">
    <property type="component" value="Unassembled WGS sequence"/>
</dbReference>